<protein>
    <submittedName>
        <fullName evidence="1">Translation initiation factor IF-3, putative</fullName>
    </submittedName>
</protein>
<dbReference type="OrthoDB" id="375742at2759"/>
<gene>
    <name evidence="1" type="primary">PmUG01_10045800</name>
    <name evidence="1" type="ORF">PMUG01_10045800</name>
</gene>
<proteinExistence type="predicted"/>
<accession>A0A1D3RJ73</accession>
<dbReference type="GeneID" id="39869458"/>
<dbReference type="Proteomes" id="UP000219813">
    <property type="component" value="Chromosome 10"/>
</dbReference>
<dbReference type="AlphaFoldDB" id="A0A1D3RJ73"/>
<dbReference type="InterPro" id="IPR036788">
    <property type="entry name" value="T_IF-3_C_sf"/>
</dbReference>
<evidence type="ECO:0000313" key="2">
    <source>
        <dbReference type="Proteomes" id="UP000219813"/>
    </source>
</evidence>
<name>A0A1D3RJ73_PLAMA</name>
<reference evidence="1 2" key="1">
    <citation type="submission" date="2016-06" db="EMBL/GenBank/DDBJ databases">
        <authorList>
            <consortium name="Pathogen Informatics"/>
        </authorList>
    </citation>
    <scope>NUCLEOTIDE SEQUENCE [LARGE SCALE GENOMIC DNA]</scope>
</reference>
<evidence type="ECO:0000313" key="1">
    <source>
        <dbReference type="EMBL" id="SCN45211.1"/>
    </source>
</evidence>
<keyword evidence="2" id="KW-1185">Reference proteome</keyword>
<dbReference type="EMBL" id="LT594631">
    <property type="protein sequence ID" value="SCN45211.1"/>
    <property type="molecule type" value="Genomic_DNA"/>
</dbReference>
<keyword evidence="1" id="KW-0396">Initiation factor</keyword>
<organism evidence="1 2">
    <name type="scientific">Plasmodium malariae</name>
    <dbReference type="NCBI Taxonomy" id="5858"/>
    <lineage>
        <taxon>Eukaryota</taxon>
        <taxon>Sar</taxon>
        <taxon>Alveolata</taxon>
        <taxon>Apicomplexa</taxon>
        <taxon>Aconoidasida</taxon>
        <taxon>Haemosporida</taxon>
        <taxon>Plasmodiidae</taxon>
        <taxon>Plasmodium</taxon>
        <taxon>Plasmodium (Plasmodium)</taxon>
    </lineage>
</organism>
<dbReference type="SUPFAM" id="SSF55200">
    <property type="entry name" value="Translation initiation factor IF3, C-terminal domain"/>
    <property type="match status" value="1"/>
</dbReference>
<dbReference type="RefSeq" id="XP_028862232.1">
    <property type="nucleotide sequence ID" value="XM_029005665.1"/>
</dbReference>
<dbReference type="KEGG" id="pmal:PMUG01_10045800"/>
<sequence length="312" mass="37429">MLFYSYFISKSFFIKEYYLRTKLHGLGKINYERCVYYHITKQALYIFLENKYVRYVSNNTYERVPKKEVTAYKSIERVEPKEVQQHQQRQEQEQEHIIKQSGITKKETNKSGILKGEEVRSSKGKNDEMTLEDIKSRVKERIVPTCIEVDKVCNIMNKEGSINSIIYKKNYPYYNIDPSVKTKKIQIYYNCEMFDMDRKINKIKKFLLNGSPVDILLIYNSDATIRKKLNKKNKYREDENKKKHRNFSNFQTSNKITKFTESQKLKDTKYSLHIYFKINLILNHIKKISKVDEIFRHIQNSNNIILIKAYPK</sequence>
<dbReference type="VEuPathDB" id="PlasmoDB:PmUG01_10045800"/>
<dbReference type="GO" id="GO:0003743">
    <property type="term" value="F:translation initiation factor activity"/>
    <property type="evidence" value="ECO:0007669"/>
    <property type="project" value="UniProtKB-KW"/>
</dbReference>
<keyword evidence="1" id="KW-0648">Protein biosynthesis</keyword>